<dbReference type="RefSeq" id="YP_010111884.1">
    <property type="nucleotide sequence ID" value="NC_055885.1"/>
</dbReference>
<name>A0A7M1RZM4_9CAUD</name>
<sequence>MDPSLITGIVTLGTNLATGIVTWLLARRKYNTEVDSNEIENLKKSLEFYEDIVRDNNRKLQFYIKLAEDNRVEVYRLKGIIHRLLNNSCLDNICTKRQFYTEDQIRDILGEVAPCTEEDEKE</sequence>
<dbReference type="GeneID" id="65130336"/>
<feature type="transmembrane region" description="Helical" evidence="1">
    <location>
        <begin position="6"/>
        <end position="26"/>
    </location>
</feature>
<evidence type="ECO:0000256" key="1">
    <source>
        <dbReference type="SAM" id="Phobius"/>
    </source>
</evidence>
<dbReference type="KEGG" id="vg:65130336"/>
<protein>
    <submittedName>
        <fullName evidence="2">Lysis regulatory protein/holin</fullName>
    </submittedName>
</protein>
<keyword evidence="1" id="KW-1133">Transmembrane helix</keyword>
<keyword evidence="3" id="KW-1185">Reference proteome</keyword>
<dbReference type="EMBL" id="MT774392">
    <property type="protein sequence ID" value="QOR59726.1"/>
    <property type="molecule type" value="Genomic_DNA"/>
</dbReference>
<evidence type="ECO:0000313" key="2">
    <source>
        <dbReference type="EMBL" id="QOR59726.1"/>
    </source>
</evidence>
<evidence type="ECO:0000313" key="3">
    <source>
        <dbReference type="Proteomes" id="UP000594055"/>
    </source>
</evidence>
<proteinExistence type="predicted"/>
<keyword evidence="1" id="KW-0472">Membrane</keyword>
<reference evidence="2 3" key="1">
    <citation type="submission" date="2020-07" db="EMBL/GenBank/DDBJ databases">
        <title>Taxonomic proposal: Crassvirales, a new order of highly abundant and diverse bacterial viruses.</title>
        <authorList>
            <person name="Shkoporov A.N."/>
            <person name="Stockdale S.R."/>
            <person name="Guerin E."/>
            <person name="Ross R.P."/>
            <person name="Hill C."/>
        </authorList>
    </citation>
    <scope>NUCLEOTIDE SEQUENCE [LARGE SCALE GENOMIC DNA]</scope>
</reference>
<keyword evidence="1" id="KW-0812">Transmembrane</keyword>
<organism evidence="2 3">
    <name type="scientific">uncultured phage cr128_1</name>
    <dbReference type="NCBI Taxonomy" id="2772076"/>
    <lineage>
        <taxon>Viruses</taxon>
        <taxon>Duplodnaviria</taxon>
        <taxon>Heunggongvirae</taxon>
        <taxon>Uroviricota</taxon>
        <taxon>Caudoviricetes</taxon>
        <taxon>Crassvirales</taxon>
        <taxon>Steigviridae</taxon>
        <taxon>Asinivirinae</taxon>
        <taxon>Mahlunavirus</taxon>
        <taxon>Mahlunavirus rarus</taxon>
    </lineage>
</organism>
<accession>A0A7M1RZM4</accession>
<dbReference type="Proteomes" id="UP000594055">
    <property type="component" value="Segment"/>
</dbReference>